<evidence type="ECO:0000313" key="1">
    <source>
        <dbReference type="EMBL" id="KAF0765083.1"/>
    </source>
</evidence>
<dbReference type="Proteomes" id="UP000478052">
    <property type="component" value="Unassembled WGS sequence"/>
</dbReference>
<name>A0A6G0Z3R6_APHCR</name>
<proteinExistence type="predicted"/>
<dbReference type="AlphaFoldDB" id="A0A6G0Z3R6"/>
<evidence type="ECO:0000313" key="2">
    <source>
        <dbReference type="Proteomes" id="UP000478052"/>
    </source>
</evidence>
<gene>
    <name evidence="1" type="ORF">FWK35_00008268</name>
</gene>
<comment type="caution">
    <text evidence="1">The sequence shown here is derived from an EMBL/GenBank/DDBJ whole genome shotgun (WGS) entry which is preliminary data.</text>
</comment>
<organism evidence="1 2">
    <name type="scientific">Aphis craccivora</name>
    <name type="common">Cowpea aphid</name>
    <dbReference type="NCBI Taxonomy" id="307492"/>
    <lineage>
        <taxon>Eukaryota</taxon>
        <taxon>Metazoa</taxon>
        <taxon>Ecdysozoa</taxon>
        <taxon>Arthropoda</taxon>
        <taxon>Hexapoda</taxon>
        <taxon>Insecta</taxon>
        <taxon>Pterygota</taxon>
        <taxon>Neoptera</taxon>
        <taxon>Paraneoptera</taxon>
        <taxon>Hemiptera</taxon>
        <taxon>Sternorrhyncha</taxon>
        <taxon>Aphidomorpha</taxon>
        <taxon>Aphidoidea</taxon>
        <taxon>Aphididae</taxon>
        <taxon>Aphidini</taxon>
        <taxon>Aphis</taxon>
        <taxon>Aphis</taxon>
    </lineage>
</organism>
<sequence>MFSSCNSGRNLTIYSTEVPLGSGLDPENNYFWIRVELSACAGTHYLCRNLLVTGQVQQGAPPKLLEYHLRRLLLVFHFLRMELFHVHSFVHNFGHNFDHNFDHNFVRDV</sequence>
<reference evidence="1 2" key="1">
    <citation type="submission" date="2019-08" db="EMBL/GenBank/DDBJ databases">
        <title>Whole genome of Aphis craccivora.</title>
        <authorList>
            <person name="Voronova N.V."/>
            <person name="Shulinski R.S."/>
            <person name="Bandarenka Y.V."/>
            <person name="Zhorov D.G."/>
            <person name="Warner D."/>
        </authorList>
    </citation>
    <scope>NUCLEOTIDE SEQUENCE [LARGE SCALE GENOMIC DNA]</scope>
    <source>
        <strain evidence="1">180601</strain>
        <tissue evidence="1">Whole Body</tissue>
    </source>
</reference>
<accession>A0A6G0Z3R6</accession>
<protein>
    <submittedName>
        <fullName evidence="1">Uncharacterized protein</fullName>
    </submittedName>
</protein>
<keyword evidence="2" id="KW-1185">Reference proteome</keyword>
<dbReference type="EMBL" id="VUJU01001488">
    <property type="protein sequence ID" value="KAF0765083.1"/>
    <property type="molecule type" value="Genomic_DNA"/>
</dbReference>